<evidence type="ECO:0000313" key="3">
    <source>
        <dbReference type="Proteomes" id="UP000598467"/>
    </source>
</evidence>
<dbReference type="RefSeq" id="WP_190293525.1">
    <property type="nucleotide sequence ID" value="NZ_JABFCZ010000026.1"/>
</dbReference>
<evidence type="ECO:0000313" key="2">
    <source>
        <dbReference type="EMBL" id="MBD1548844.1"/>
    </source>
</evidence>
<dbReference type="InterPro" id="IPR051677">
    <property type="entry name" value="AfsR-DnrI-RedD_regulator"/>
</dbReference>
<feature type="domain" description="Bacterial transcriptional activator" evidence="1">
    <location>
        <begin position="32"/>
        <end position="171"/>
    </location>
</feature>
<dbReference type="InterPro" id="IPR005158">
    <property type="entry name" value="BTAD"/>
</dbReference>
<sequence length="593" mass="66836">MRQLRNIEEMTGIDFLQTGNMHVSLDLGELDWDLVRLEALIERGEAADFKQAESLWKGEFLYGYEALDPEFNSWLLIERERIRTGLLADCFKKIDGMSAGKDSETIEAAAKFLLHMDGALEHAHQVLIRLYLALGQKERARQQLKACERELSISLDAKPDAATYRLFEEIPDPAPLGTGAKPGVFNLSGMLGPTDSGEIRLPEISILSLSLDSTGQMNSRMLRDEIVAGLSSYRSFELVQAEYKDEDGGGSITRVESGELGSYLLRFRHDPAANRVYIQFESRDTGRILFNEIIDFDVLSDRNAALVAAFHTVSRIHAYVVGRLRKAGMSTPFARWCQAESLMWDFSPTSDEKALRILNELEKSHNTFSMTYAGKASIDMKRLLYYPKEMADSERKIEDILSLAERGVLLDPWQPINQRVYGWALVQSGLAEDAKRAFRHAEQLNLVDPNNLMSVAEGLAFVGDIENARKIAERAFGLFPAVPRIFFEYLANIHFAAEDYMSATEFIERAPAGSIFGLTTRIAALVCTGRESDAVNVLQTFSSRFGERVDRDLLGSHDQSPWHQRINFFQDPNTRANYRRGADLVQRFFQGGL</sequence>
<dbReference type="PANTHER" id="PTHR35807">
    <property type="entry name" value="TRANSCRIPTIONAL REGULATOR REDD-RELATED"/>
    <property type="match status" value="1"/>
</dbReference>
<reference evidence="2" key="1">
    <citation type="submission" date="2020-05" db="EMBL/GenBank/DDBJ databases">
        <title>Identification of trans-AT polyketide cluster in two marine bacteria, producers of a novel glutaramide-containing polyketide sesbanimide D and analogs.</title>
        <authorList>
            <person name="Kacar D."/>
            <person name="Rodriguez P."/>
            <person name="Canedo L."/>
            <person name="Gonzalez E."/>
            <person name="Galan B."/>
            <person name="De La Calle F."/>
            <person name="Garcia J.L."/>
        </authorList>
    </citation>
    <scope>NUCLEOTIDE SEQUENCE</scope>
    <source>
        <strain evidence="2">PHM038</strain>
    </source>
</reference>
<dbReference type="SUPFAM" id="SSF48452">
    <property type="entry name" value="TPR-like"/>
    <property type="match status" value="2"/>
</dbReference>
<dbReference type="AlphaFoldDB" id="A0A926SAD7"/>
<protein>
    <recommendedName>
        <fullName evidence="1">Bacterial transcriptional activator domain-containing protein</fullName>
    </recommendedName>
</protein>
<dbReference type="Pfam" id="PF03704">
    <property type="entry name" value="BTAD"/>
    <property type="match status" value="1"/>
</dbReference>
<accession>A0A926SAD7</accession>
<dbReference type="Proteomes" id="UP000598467">
    <property type="component" value="Unassembled WGS sequence"/>
</dbReference>
<dbReference type="InterPro" id="IPR011990">
    <property type="entry name" value="TPR-like_helical_dom_sf"/>
</dbReference>
<dbReference type="EMBL" id="JABFCZ010000026">
    <property type="protein sequence ID" value="MBD1548844.1"/>
    <property type="molecule type" value="Genomic_DNA"/>
</dbReference>
<proteinExistence type="predicted"/>
<dbReference type="SMART" id="SM01043">
    <property type="entry name" value="BTAD"/>
    <property type="match status" value="1"/>
</dbReference>
<comment type="caution">
    <text evidence="2">The sequence shown here is derived from an EMBL/GenBank/DDBJ whole genome shotgun (WGS) entry which is preliminary data.</text>
</comment>
<gene>
    <name evidence="2" type="ORF">HK439_21480</name>
</gene>
<name>A0A926SAD7_9HYPH</name>
<organism evidence="2 3">
    <name type="scientific">Roseibium aggregatum</name>
    <dbReference type="NCBI Taxonomy" id="187304"/>
    <lineage>
        <taxon>Bacteria</taxon>
        <taxon>Pseudomonadati</taxon>
        <taxon>Pseudomonadota</taxon>
        <taxon>Alphaproteobacteria</taxon>
        <taxon>Hyphomicrobiales</taxon>
        <taxon>Stappiaceae</taxon>
        <taxon>Roseibium</taxon>
    </lineage>
</organism>
<dbReference type="Gene3D" id="1.25.40.10">
    <property type="entry name" value="Tetratricopeptide repeat domain"/>
    <property type="match status" value="2"/>
</dbReference>
<evidence type="ECO:0000259" key="1">
    <source>
        <dbReference type="SMART" id="SM01043"/>
    </source>
</evidence>